<dbReference type="GO" id="GO:0016746">
    <property type="term" value="F:acyltransferase activity"/>
    <property type="evidence" value="ECO:0007669"/>
    <property type="project" value="InterPro"/>
</dbReference>
<dbReference type="GO" id="GO:0003677">
    <property type="term" value="F:DNA binding"/>
    <property type="evidence" value="ECO:0007669"/>
    <property type="project" value="UniProtKB-KW"/>
</dbReference>
<feature type="region of interest" description="Disordered" evidence="2">
    <location>
        <begin position="56"/>
        <end position="76"/>
    </location>
</feature>
<dbReference type="AlphaFoldDB" id="A0A150H8S1"/>
<accession>A0A150H8S1</accession>
<dbReference type="InterPro" id="IPR024412">
    <property type="entry name" value="Lsr2_dim_dom"/>
</dbReference>
<keyword evidence="6" id="KW-1185">Reference proteome</keyword>
<organism evidence="5 6">
    <name type="scientific">Brevibacterium ravenspurgense</name>
    <dbReference type="NCBI Taxonomy" id="479117"/>
    <lineage>
        <taxon>Bacteria</taxon>
        <taxon>Bacillati</taxon>
        <taxon>Actinomycetota</taxon>
        <taxon>Actinomycetes</taxon>
        <taxon>Micrococcales</taxon>
        <taxon>Brevibacteriaceae</taxon>
        <taxon>Brevibacterium</taxon>
    </lineage>
</organism>
<dbReference type="EMBL" id="LQQC01000010">
    <property type="protein sequence ID" value="KXZ58503.1"/>
    <property type="molecule type" value="Genomic_DNA"/>
</dbReference>
<evidence type="ECO:0000259" key="3">
    <source>
        <dbReference type="Pfam" id="PF11774"/>
    </source>
</evidence>
<name>A0A150H8S1_9MICO</name>
<evidence type="ECO:0000256" key="2">
    <source>
        <dbReference type="SAM" id="MobiDB-lite"/>
    </source>
</evidence>
<protein>
    <submittedName>
        <fullName evidence="5">Nucleoid-associated protein Lsr2</fullName>
    </submittedName>
</protein>
<gene>
    <name evidence="5" type="primary">lsr2</name>
    <name evidence="5" type="ORF">Bravens_01552</name>
</gene>
<comment type="caution">
    <text evidence="5">The sequence shown here is derived from an EMBL/GenBank/DDBJ whole genome shotgun (WGS) entry which is preliminary data.</text>
</comment>
<dbReference type="Gene3D" id="4.10.320.10">
    <property type="entry name" value="E3-binding domain"/>
    <property type="match status" value="1"/>
</dbReference>
<dbReference type="Proteomes" id="UP000243589">
    <property type="component" value="Unassembled WGS sequence"/>
</dbReference>
<dbReference type="Pfam" id="PF11774">
    <property type="entry name" value="Lsr2"/>
    <property type="match status" value="1"/>
</dbReference>
<dbReference type="InterPro" id="IPR042261">
    <property type="entry name" value="Lsr2-like_dimerization"/>
</dbReference>
<evidence type="ECO:0000256" key="1">
    <source>
        <dbReference type="ARBA" id="ARBA00023125"/>
    </source>
</evidence>
<dbReference type="PATRIC" id="fig|479117.4.peg.1538"/>
<dbReference type="InterPro" id="IPR055370">
    <property type="entry name" value="Lsr2_DNA-bd"/>
</dbReference>
<feature type="domain" description="Lsr2 dimerization" evidence="3">
    <location>
        <begin position="1"/>
        <end position="57"/>
    </location>
</feature>
<dbReference type="RefSeq" id="WP_062022014.1">
    <property type="nucleotide sequence ID" value="NZ_LQQC01000010.1"/>
</dbReference>
<evidence type="ECO:0000313" key="6">
    <source>
        <dbReference type="Proteomes" id="UP000243589"/>
    </source>
</evidence>
<feature type="domain" description="Lsr2 DNA-binding" evidence="4">
    <location>
        <begin position="73"/>
        <end position="108"/>
    </location>
</feature>
<reference evidence="5 6" key="1">
    <citation type="submission" date="2016-01" db="EMBL/GenBank/DDBJ databases">
        <title>Use of Whole Genome Sequencing to ascertain that Brevibacterium massiliense (Roux, Raoult 2009) is a later heterotypic synonym of Brevibacterium ravenspurgense (Mages 2008).</title>
        <authorList>
            <person name="Bernier A.-M."/>
            <person name="Burdz T."/>
            <person name="Huynh C."/>
            <person name="Pachecho A.L."/>
            <person name="Wiebe D."/>
            <person name="Bonner C."/>
            <person name="Bernard K."/>
        </authorList>
    </citation>
    <scope>NUCLEOTIDE SEQUENCE [LARGE SCALE GENOMIC DNA]</scope>
    <source>
        <strain evidence="5 6">CCUG56047</strain>
    </source>
</reference>
<evidence type="ECO:0000259" key="4">
    <source>
        <dbReference type="Pfam" id="PF23359"/>
    </source>
</evidence>
<keyword evidence="1" id="KW-0238">DNA-binding</keyword>
<dbReference type="InterPro" id="IPR036625">
    <property type="entry name" value="E3-bd_dom_sf"/>
</dbReference>
<proteinExistence type="predicted"/>
<evidence type="ECO:0000313" key="5">
    <source>
        <dbReference type="EMBL" id="KXZ58503.1"/>
    </source>
</evidence>
<dbReference type="Pfam" id="PF23359">
    <property type="entry name" value="Lsr2_DNA-bd"/>
    <property type="match status" value="1"/>
</dbReference>
<sequence>MARKVTTVLIDDLTGENADETVEFGIDGKLYEIELTADNASRLRELLAGYVKVARRAERPASTGRKTASPKASRSDLAEIREWARSKGYEVSDRGRIRADIVEAYDKAH</sequence>
<dbReference type="Gene3D" id="3.30.60.230">
    <property type="entry name" value="Lsr2, dimerization domain"/>
    <property type="match status" value="1"/>
</dbReference>